<reference evidence="3 4" key="1">
    <citation type="journal article" date="2018" name="Nat. Genet.">
        <title>The Rosa genome provides new insights in the design of modern roses.</title>
        <authorList>
            <person name="Bendahmane M."/>
        </authorList>
    </citation>
    <scope>NUCLEOTIDE SEQUENCE [LARGE SCALE GENOMIC DNA]</scope>
    <source>
        <strain evidence="4">cv. Old Blush</strain>
    </source>
</reference>
<accession>A0A2P6R6I7</accession>
<feature type="domain" description="Inosine/uridine-preferring nucleoside hydrolase" evidence="2">
    <location>
        <begin position="16"/>
        <end position="203"/>
    </location>
</feature>
<dbReference type="PANTHER" id="PTHR46692">
    <property type="entry name" value="INOSINE-URIDINE PREFERRING NUCLEOSIDE HYDROLASE FAMILY PROTEIN"/>
    <property type="match status" value="1"/>
</dbReference>
<dbReference type="Pfam" id="PF01156">
    <property type="entry name" value="IU_nuc_hydro"/>
    <property type="match status" value="2"/>
</dbReference>
<dbReference type="EC" id="3.2.2.-" evidence="3"/>
<keyword evidence="3" id="KW-0326">Glycosidase</keyword>
<evidence type="ECO:0000313" key="4">
    <source>
        <dbReference type="Proteomes" id="UP000238479"/>
    </source>
</evidence>
<dbReference type="Proteomes" id="UP000238479">
    <property type="component" value="Chromosome 3"/>
</dbReference>
<dbReference type="STRING" id="74649.A0A2P6R6I7"/>
<dbReference type="Gene3D" id="3.90.245.10">
    <property type="entry name" value="Ribonucleoside hydrolase-like"/>
    <property type="match status" value="2"/>
</dbReference>
<dbReference type="AlphaFoldDB" id="A0A2P6R6I7"/>
<feature type="domain" description="Inosine/uridine-preferring nucleoside hydrolase" evidence="2">
    <location>
        <begin position="446"/>
        <end position="515"/>
    </location>
</feature>
<dbReference type="EMBL" id="PDCK01000041">
    <property type="protein sequence ID" value="PRQ42055.1"/>
    <property type="molecule type" value="Genomic_DNA"/>
</dbReference>
<keyword evidence="3" id="KW-0378">Hydrolase</keyword>
<dbReference type="GO" id="GO:0016799">
    <property type="term" value="F:hydrolase activity, hydrolyzing N-glycosyl compounds"/>
    <property type="evidence" value="ECO:0007669"/>
    <property type="project" value="InterPro"/>
</dbReference>
<keyword evidence="4" id="KW-1185">Reference proteome</keyword>
<name>A0A2P6R6I7_ROSCH</name>
<gene>
    <name evidence="3" type="ORF">RchiOBHm_Chr3g0453471</name>
</gene>
<comment type="caution">
    <text evidence="3">The sequence shown here is derived from an EMBL/GenBank/DDBJ whole genome shotgun (WGS) entry which is preliminary data.</text>
</comment>
<dbReference type="SUPFAM" id="SSF53590">
    <property type="entry name" value="Nucleoside hydrolase"/>
    <property type="match status" value="2"/>
</dbReference>
<proteinExistence type="inferred from homology"/>
<dbReference type="InterPro" id="IPR036452">
    <property type="entry name" value="Ribo_hydro-like"/>
</dbReference>
<dbReference type="InterPro" id="IPR001910">
    <property type="entry name" value="Inosine/uridine_hydrolase_dom"/>
</dbReference>
<dbReference type="PANTHER" id="PTHR46692:SF2">
    <property type="entry name" value="INOSINE_URIDINE-PREFERRING NUCLEOSIDE HYDROLASE DOMAIN-CONTAINING PROTEIN"/>
    <property type="match status" value="1"/>
</dbReference>
<evidence type="ECO:0000256" key="1">
    <source>
        <dbReference type="ARBA" id="ARBA00009176"/>
    </source>
</evidence>
<evidence type="ECO:0000259" key="2">
    <source>
        <dbReference type="Pfam" id="PF01156"/>
    </source>
</evidence>
<sequence length="525" mass="57945">MNEITQGGRKYVPVEQATAQLVMKDAVSAGSISVFVLGTHTNLAIFLMTNPHLKKNIEHIYVMGGAIEPGIGNLFPPDSNPYAEFNFFGDPFAAYTVLHSGVPITLIPLDATRTIPVNKNFFAAFEQKQDTIFEAQYSFQTLKMVRDTWPNNKFHEEYCFWDSFMVGVALSQMSNLERSDQDHGGENEFAEMEYMNISVVTSNTPYGISDGSNPLISGGLIPKFNLQKNGVHSGHVQLGLQDPFCLVKGGKGKCQDGYTQKATGPEAVSVLVATEAKPNCDIDEKMLTKKFYKSFLEAEIEEGFTKKFWIGTVNGNYGRVELELIKGLELHLVANGILVTPNGWATAATIEILYDILHMMERDDIQVGLGNVFAVGQSYSSVTFTSLGDCSYSKSIPQGSGGSLDYDTLYGFARDLPRSPRRYKPEIRGSPGFGQPTALDVWKSIEVFIVGGHIVDENDNDNARGNVFTVASNEYADFNMFLDPLAAKAVFDSKLNITMIPWKTQKQVSTFFPENSQYIATAANK</sequence>
<protein>
    <submittedName>
        <fullName evidence="3">Putative hydrolase</fullName>
        <ecNumber evidence="3">3.2.2.-</ecNumber>
    </submittedName>
</protein>
<dbReference type="Gramene" id="PRQ42055">
    <property type="protein sequence ID" value="PRQ42055"/>
    <property type="gene ID" value="RchiOBHm_Chr3g0453471"/>
</dbReference>
<organism evidence="3 4">
    <name type="scientific">Rosa chinensis</name>
    <name type="common">China rose</name>
    <dbReference type="NCBI Taxonomy" id="74649"/>
    <lineage>
        <taxon>Eukaryota</taxon>
        <taxon>Viridiplantae</taxon>
        <taxon>Streptophyta</taxon>
        <taxon>Embryophyta</taxon>
        <taxon>Tracheophyta</taxon>
        <taxon>Spermatophyta</taxon>
        <taxon>Magnoliopsida</taxon>
        <taxon>eudicotyledons</taxon>
        <taxon>Gunneridae</taxon>
        <taxon>Pentapetalae</taxon>
        <taxon>rosids</taxon>
        <taxon>fabids</taxon>
        <taxon>Rosales</taxon>
        <taxon>Rosaceae</taxon>
        <taxon>Rosoideae</taxon>
        <taxon>Rosoideae incertae sedis</taxon>
        <taxon>Rosa</taxon>
    </lineage>
</organism>
<evidence type="ECO:0000313" key="3">
    <source>
        <dbReference type="EMBL" id="PRQ42055.1"/>
    </source>
</evidence>
<comment type="similarity">
    <text evidence="1">Belongs to the IUNH family.</text>
</comment>